<dbReference type="AlphaFoldDB" id="A0A1L8TRZ5"/>
<dbReference type="Proteomes" id="UP000182077">
    <property type="component" value="Unassembled WGS sequence"/>
</dbReference>
<keyword evidence="2" id="KW-0540">Nuclease</keyword>
<dbReference type="EMBL" id="JXKQ01000001">
    <property type="protein sequence ID" value="OJG46824.1"/>
    <property type="molecule type" value="Genomic_DNA"/>
</dbReference>
<sequence length="287" mass="33554">MKKIMNRFAGMNYYYRYYPIDYFFESLKKNQLTCFELWTCAQHFDLSDASYQETGLFKKKMTQLDLKAICLTPEQSNPKPYNLASKDPFLKNKTQSYLKNAVRAANELEIPMLSLNTGWDFYSENPYEAWQRSTEMMNTIASFAEVNGVKIVCEALQPNESHLVNTINDMCLYLDQVNHENVFVNIDLGAMARAYETIQQYFETFGKRIRHCHFVDGKPTGHLAWGNGNRDVVTDLVNFIKNDYNGYFTFEFANPAYFLQPFETDKGALTFIEKELDRGENRLLWEI</sequence>
<dbReference type="OrthoDB" id="9814946at2"/>
<proteinExistence type="predicted"/>
<organism evidence="2 3">
    <name type="scientific">Enterococcus hermanniensis</name>
    <dbReference type="NCBI Taxonomy" id="249189"/>
    <lineage>
        <taxon>Bacteria</taxon>
        <taxon>Bacillati</taxon>
        <taxon>Bacillota</taxon>
        <taxon>Bacilli</taxon>
        <taxon>Lactobacillales</taxon>
        <taxon>Enterococcaceae</taxon>
        <taxon>Enterococcus</taxon>
    </lineage>
</organism>
<comment type="caution">
    <text evidence="2">The sequence shown here is derived from an EMBL/GenBank/DDBJ whole genome shotgun (WGS) entry which is preliminary data.</text>
</comment>
<dbReference type="SUPFAM" id="SSF51658">
    <property type="entry name" value="Xylose isomerase-like"/>
    <property type="match status" value="1"/>
</dbReference>
<protein>
    <submittedName>
        <fullName evidence="2">Endonuclease</fullName>
    </submittedName>
</protein>
<name>A0A1L8TRZ5_9ENTE</name>
<evidence type="ECO:0000313" key="2">
    <source>
        <dbReference type="EMBL" id="OJG46824.1"/>
    </source>
</evidence>
<evidence type="ECO:0000313" key="3">
    <source>
        <dbReference type="Proteomes" id="UP000182077"/>
    </source>
</evidence>
<feature type="domain" description="Xylose isomerase-like TIM barrel" evidence="1">
    <location>
        <begin position="27"/>
        <end position="256"/>
    </location>
</feature>
<dbReference type="Pfam" id="PF01261">
    <property type="entry name" value="AP_endonuc_2"/>
    <property type="match status" value="1"/>
</dbReference>
<dbReference type="STRING" id="249189.RV04_GL000071"/>
<keyword evidence="2" id="KW-0378">Hydrolase</keyword>
<dbReference type="RefSeq" id="WP_143139469.1">
    <property type="nucleotide sequence ID" value="NZ_JBHSHK010000005.1"/>
</dbReference>
<dbReference type="InterPro" id="IPR013022">
    <property type="entry name" value="Xyl_isomerase-like_TIM-brl"/>
</dbReference>
<dbReference type="PANTHER" id="PTHR12110">
    <property type="entry name" value="HYDROXYPYRUVATE ISOMERASE"/>
    <property type="match status" value="1"/>
</dbReference>
<dbReference type="Gene3D" id="3.20.20.150">
    <property type="entry name" value="Divalent-metal-dependent TIM barrel enzymes"/>
    <property type="match status" value="1"/>
</dbReference>
<gene>
    <name evidence="2" type="ORF">RV04_GL000071</name>
</gene>
<reference evidence="2 3" key="1">
    <citation type="submission" date="2014-12" db="EMBL/GenBank/DDBJ databases">
        <title>Draft genome sequences of 29 type strains of Enterococci.</title>
        <authorList>
            <person name="Zhong Z."/>
            <person name="Sun Z."/>
            <person name="Liu W."/>
            <person name="Zhang W."/>
            <person name="Zhang H."/>
        </authorList>
    </citation>
    <scope>NUCLEOTIDE SEQUENCE [LARGE SCALE GENOMIC DNA]</scope>
    <source>
        <strain evidence="2 3">DSM 17122</strain>
    </source>
</reference>
<keyword evidence="3" id="KW-1185">Reference proteome</keyword>
<accession>A0A1L8TRZ5</accession>
<dbReference type="InterPro" id="IPR050312">
    <property type="entry name" value="IolE/XylAMocC-like"/>
</dbReference>
<evidence type="ECO:0000259" key="1">
    <source>
        <dbReference type="Pfam" id="PF01261"/>
    </source>
</evidence>
<dbReference type="InterPro" id="IPR036237">
    <property type="entry name" value="Xyl_isomerase-like_sf"/>
</dbReference>
<dbReference type="GO" id="GO:0004519">
    <property type="term" value="F:endonuclease activity"/>
    <property type="evidence" value="ECO:0007669"/>
    <property type="project" value="UniProtKB-KW"/>
</dbReference>
<dbReference type="PANTHER" id="PTHR12110:SF21">
    <property type="entry name" value="XYLOSE ISOMERASE-LIKE TIM BARREL DOMAIN-CONTAINING PROTEIN"/>
    <property type="match status" value="1"/>
</dbReference>
<keyword evidence="2" id="KW-0255">Endonuclease</keyword>